<dbReference type="PROSITE" id="PS00591">
    <property type="entry name" value="GH10_1"/>
    <property type="match status" value="1"/>
</dbReference>
<evidence type="ECO:0000256" key="6">
    <source>
        <dbReference type="ARBA" id="ARBA00023277"/>
    </source>
</evidence>
<dbReference type="InterPro" id="IPR012291">
    <property type="entry name" value="CBM2_carb-bd_dom_sf"/>
</dbReference>
<feature type="region of interest" description="Disordered" evidence="11">
    <location>
        <begin position="350"/>
        <end position="400"/>
    </location>
</feature>
<feature type="domain" description="CBM2" evidence="13">
    <location>
        <begin position="392"/>
        <end position="494"/>
    </location>
</feature>
<comment type="caution">
    <text evidence="15">The sequence shown here is derived from an EMBL/GenBank/DDBJ whole genome shotgun (WGS) entry which is preliminary data.</text>
</comment>
<evidence type="ECO:0000256" key="12">
    <source>
        <dbReference type="SAM" id="SignalP"/>
    </source>
</evidence>
<dbReference type="InterPro" id="IPR008965">
    <property type="entry name" value="CBM2/CBM3_carb-bd_dom_sf"/>
</dbReference>
<evidence type="ECO:0000313" key="16">
    <source>
        <dbReference type="Proteomes" id="UP001501570"/>
    </source>
</evidence>
<keyword evidence="3" id="KW-0858">Xylan degradation</keyword>
<dbReference type="SMART" id="SM00633">
    <property type="entry name" value="Glyco_10"/>
    <property type="match status" value="1"/>
</dbReference>
<dbReference type="InterPro" id="IPR001919">
    <property type="entry name" value="CBD2"/>
</dbReference>
<dbReference type="PRINTS" id="PR00134">
    <property type="entry name" value="GLHYDRLASE10"/>
</dbReference>
<dbReference type="SUPFAM" id="SSF51445">
    <property type="entry name" value="(Trans)glycosidases"/>
    <property type="match status" value="1"/>
</dbReference>
<evidence type="ECO:0000256" key="10">
    <source>
        <dbReference type="RuleBase" id="RU361174"/>
    </source>
</evidence>
<reference evidence="16" key="1">
    <citation type="journal article" date="2019" name="Int. J. Syst. Evol. Microbiol.">
        <title>The Global Catalogue of Microorganisms (GCM) 10K type strain sequencing project: providing services to taxonomists for standard genome sequencing and annotation.</title>
        <authorList>
            <consortium name="The Broad Institute Genomics Platform"/>
            <consortium name="The Broad Institute Genome Sequencing Center for Infectious Disease"/>
            <person name="Wu L."/>
            <person name="Ma J."/>
        </authorList>
    </citation>
    <scope>NUCLEOTIDE SEQUENCE [LARGE SCALE GENOMIC DNA]</scope>
    <source>
        <strain evidence="16">JCM 18304</strain>
    </source>
</reference>
<evidence type="ECO:0000256" key="2">
    <source>
        <dbReference type="ARBA" id="ARBA00007495"/>
    </source>
</evidence>
<feature type="domain" description="GH10" evidence="14">
    <location>
        <begin position="35"/>
        <end position="350"/>
    </location>
</feature>
<evidence type="ECO:0000256" key="8">
    <source>
        <dbReference type="ARBA" id="ARBA00023326"/>
    </source>
</evidence>
<evidence type="ECO:0000313" key="15">
    <source>
        <dbReference type="EMBL" id="GAA5193740.1"/>
    </source>
</evidence>
<dbReference type="EMBL" id="BAABJQ010000020">
    <property type="protein sequence ID" value="GAA5193740.1"/>
    <property type="molecule type" value="Genomic_DNA"/>
</dbReference>
<evidence type="ECO:0000256" key="9">
    <source>
        <dbReference type="PROSITE-ProRule" id="PRU10061"/>
    </source>
</evidence>
<dbReference type="PROSITE" id="PS51173">
    <property type="entry name" value="CBM2"/>
    <property type="match status" value="1"/>
</dbReference>
<name>A0ABP9SDS5_9ACTN</name>
<dbReference type="EC" id="3.2.1.8" evidence="10"/>
<accession>A0ABP9SDS5</accession>
<evidence type="ECO:0000256" key="11">
    <source>
        <dbReference type="SAM" id="MobiDB-lite"/>
    </source>
</evidence>
<dbReference type="Pfam" id="PF00331">
    <property type="entry name" value="Glyco_hydro_10"/>
    <property type="match status" value="1"/>
</dbReference>
<organism evidence="15 16">
    <name type="scientific">Rugosimonospora acidiphila</name>
    <dbReference type="NCBI Taxonomy" id="556531"/>
    <lineage>
        <taxon>Bacteria</taxon>
        <taxon>Bacillati</taxon>
        <taxon>Actinomycetota</taxon>
        <taxon>Actinomycetes</taxon>
        <taxon>Micromonosporales</taxon>
        <taxon>Micromonosporaceae</taxon>
        <taxon>Rugosimonospora</taxon>
    </lineage>
</organism>
<dbReference type="Proteomes" id="UP001501570">
    <property type="component" value="Unassembled WGS sequence"/>
</dbReference>
<dbReference type="RefSeq" id="WP_345634618.1">
    <property type="nucleotide sequence ID" value="NZ_BAABJQ010000020.1"/>
</dbReference>
<keyword evidence="5 10" id="KW-0378">Hydrolase</keyword>
<keyword evidence="6 10" id="KW-0119">Carbohydrate metabolism</keyword>
<evidence type="ECO:0000256" key="5">
    <source>
        <dbReference type="ARBA" id="ARBA00022801"/>
    </source>
</evidence>
<evidence type="ECO:0000259" key="14">
    <source>
        <dbReference type="PROSITE" id="PS51760"/>
    </source>
</evidence>
<dbReference type="InterPro" id="IPR044846">
    <property type="entry name" value="GH10"/>
</dbReference>
<evidence type="ECO:0000256" key="1">
    <source>
        <dbReference type="ARBA" id="ARBA00000681"/>
    </source>
</evidence>
<dbReference type="PANTHER" id="PTHR31490">
    <property type="entry name" value="GLYCOSYL HYDROLASE"/>
    <property type="match status" value="1"/>
</dbReference>
<dbReference type="InterPro" id="IPR001000">
    <property type="entry name" value="GH10_dom"/>
</dbReference>
<comment type="similarity">
    <text evidence="2 10">Belongs to the glycosyl hydrolase 10 (cellulase F) family.</text>
</comment>
<evidence type="ECO:0000256" key="4">
    <source>
        <dbReference type="ARBA" id="ARBA00022729"/>
    </source>
</evidence>
<dbReference type="Pfam" id="PF00553">
    <property type="entry name" value="CBM_2"/>
    <property type="match status" value="1"/>
</dbReference>
<evidence type="ECO:0000256" key="7">
    <source>
        <dbReference type="ARBA" id="ARBA00023295"/>
    </source>
</evidence>
<feature type="active site" description="Nucleophile" evidence="9">
    <location>
        <position position="272"/>
    </location>
</feature>
<evidence type="ECO:0000259" key="13">
    <source>
        <dbReference type="PROSITE" id="PS51173"/>
    </source>
</evidence>
<protein>
    <recommendedName>
        <fullName evidence="10">Beta-xylanase</fullName>
        <ecNumber evidence="10">3.2.1.8</ecNumber>
    </recommendedName>
</protein>
<evidence type="ECO:0000256" key="3">
    <source>
        <dbReference type="ARBA" id="ARBA00022651"/>
    </source>
</evidence>
<sequence length="494" mass="52228">MTSRSTRRVRLLCGITAPLVAIAGIGITLLSSNAASAATGLAAAAEAQGRYFGVAYATAHAGDSTYSGIAGSQFDMVTPENEMKWDTTEPSAGNFNYGPGDQVVAFAQAHSERVRGHNLVWHQQIPGWVTGLSGTAAKTAMENHITNEVTHYKGKIYAWDVVNEPFNDDGSYRTDVFYNAFGGGVQYIADALRTAHAADPNAKLYVNDYNIEGAGAKADAMYSLAQQLLQQGAPLNGIGFETHLAVQYGFPTNMQQNMARFANLGLDVAVTELDVRMTLPETSSQDSTQSTYYTNVINACKAISRCVGWTVWGVSDNYSWVPSTFSGQGAPLLWNSNEQQKPLYTTVLNALGGTSVPPPPSSSPPTSRPPTSAPPSSQPPTSRPPTSEPPTTNPPTGGCTAAYSIVNQWPGGFQVTVTVTNGNAARSSWQVGWTFANGQTITQLWNGTLSQSGSAVTVRNMSYNGTLGAGANTTFGFTGTWNGSNGVPGSLTCQ</sequence>
<dbReference type="Gene3D" id="3.20.20.80">
    <property type="entry name" value="Glycosidases"/>
    <property type="match status" value="1"/>
</dbReference>
<dbReference type="SUPFAM" id="SSF49384">
    <property type="entry name" value="Carbohydrate-binding domain"/>
    <property type="match status" value="1"/>
</dbReference>
<comment type="catalytic activity">
    <reaction evidence="1 10">
        <text>Endohydrolysis of (1-&gt;4)-beta-D-xylosidic linkages in xylans.</text>
        <dbReference type="EC" id="3.2.1.8"/>
    </reaction>
</comment>
<dbReference type="PROSITE" id="PS51760">
    <property type="entry name" value="GH10_2"/>
    <property type="match status" value="1"/>
</dbReference>
<keyword evidence="16" id="KW-1185">Reference proteome</keyword>
<gene>
    <name evidence="15" type="ORF">GCM10023322_56360</name>
</gene>
<feature type="chain" id="PRO_5047284827" description="Beta-xylanase" evidence="12">
    <location>
        <begin position="38"/>
        <end position="494"/>
    </location>
</feature>
<keyword evidence="8 10" id="KW-0624">Polysaccharide degradation</keyword>
<keyword evidence="4 12" id="KW-0732">Signal</keyword>
<dbReference type="InterPro" id="IPR031158">
    <property type="entry name" value="GH10_AS"/>
</dbReference>
<feature type="signal peptide" evidence="12">
    <location>
        <begin position="1"/>
        <end position="37"/>
    </location>
</feature>
<dbReference type="Gene3D" id="2.60.40.290">
    <property type="match status" value="1"/>
</dbReference>
<dbReference type="InterPro" id="IPR017853">
    <property type="entry name" value="GH"/>
</dbReference>
<keyword evidence="7 10" id="KW-0326">Glycosidase</keyword>
<dbReference type="SMART" id="SM00637">
    <property type="entry name" value="CBD_II"/>
    <property type="match status" value="1"/>
</dbReference>
<dbReference type="PANTHER" id="PTHR31490:SF88">
    <property type="entry name" value="BETA-XYLANASE"/>
    <property type="match status" value="1"/>
</dbReference>
<proteinExistence type="inferred from homology"/>
<feature type="compositionally biased region" description="Pro residues" evidence="11">
    <location>
        <begin position="356"/>
        <end position="393"/>
    </location>
</feature>